<evidence type="ECO:0000256" key="1">
    <source>
        <dbReference type="SAM" id="MobiDB-lite"/>
    </source>
</evidence>
<keyword evidence="4" id="KW-1185">Reference proteome</keyword>
<feature type="compositionally biased region" description="Basic and acidic residues" evidence="1">
    <location>
        <begin position="377"/>
        <end position="399"/>
    </location>
</feature>
<evidence type="ECO:0000313" key="3">
    <source>
        <dbReference type="EMBL" id="KAF9927919.1"/>
    </source>
</evidence>
<gene>
    <name evidence="3" type="ORF">BGZ65_006530</name>
</gene>
<dbReference type="PANTHER" id="PTHR34761">
    <property type="entry name" value="NUCLEOLUS AND NEURAL PROGENITOR PROTEIN"/>
    <property type="match status" value="1"/>
</dbReference>
<dbReference type="OrthoDB" id="114080at2759"/>
<dbReference type="PANTHER" id="PTHR34761:SF1">
    <property type="entry name" value="NUCLEOLUS AND NEURAL PROGENITOR PROTEIN"/>
    <property type="match status" value="1"/>
</dbReference>
<proteinExistence type="predicted"/>
<feature type="compositionally biased region" description="Low complexity" evidence="1">
    <location>
        <begin position="409"/>
        <end position="427"/>
    </location>
</feature>
<name>A0A9P6LS26_9FUNG</name>
<protein>
    <recommendedName>
        <fullName evidence="2">Nucleolus and neural progenitor protein-like N-terminal domain-containing protein</fullName>
    </recommendedName>
</protein>
<reference evidence="3" key="1">
    <citation type="journal article" date="2020" name="Fungal Divers.">
        <title>Resolving the Mortierellaceae phylogeny through synthesis of multi-gene phylogenetics and phylogenomics.</title>
        <authorList>
            <person name="Vandepol N."/>
            <person name="Liber J."/>
            <person name="Desiro A."/>
            <person name="Na H."/>
            <person name="Kennedy M."/>
            <person name="Barry K."/>
            <person name="Grigoriev I.V."/>
            <person name="Miller A.N."/>
            <person name="O'Donnell K."/>
            <person name="Stajich J.E."/>
            <person name="Bonito G."/>
        </authorList>
    </citation>
    <scope>NUCLEOTIDE SEQUENCE</scope>
    <source>
        <strain evidence="3">MES-2147</strain>
    </source>
</reference>
<feature type="region of interest" description="Disordered" evidence="1">
    <location>
        <begin position="362"/>
        <end position="502"/>
    </location>
</feature>
<dbReference type="InterPro" id="IPR027951">
    <property type="entry name" value="Nepro_N"/>
</dbReference>
<organism evidence="3 4">
    <name type="scientific">Modicella reniformis</name>
    <dbReference type="NCBI Taxonomy" id="1440133"/>
    <lineage>
        <taxon>Eukaryota</taxon>
        <taxon>Fungi</taxon>
        <taxon>Fungi incertae sedis</taxon>
        <taxon>Mucoromycota</taxon>
        <taxon>Mortierellomycotina</taxon>
        <taxon>Mortierellomycetes</taxon>
        <taxon>Mortierellales</taxon>
        <taxon>Mortierellaceae</taxon>
        <taxon>Modicella</taxon>
    </lineage>
</organism>
<dbReference type="InterPro" id="IPR052835">
    <property type="entry name" value="Nepro"/>
</dbReference>
<dbReference type="Proteomes" id="UP000749646">
    <property type="component" value="Unassembled WGS sequence"/>
</dbReference>
<feature type="compositionally biased region" description="Low complexity" evidence="1">
    <location>
        <begin position="441"/>
        <end position="457"/>
    </location>
</feature>
<dbReference type="AlphaFoldDB" id="A0A9P6LS26"/>
<feature type="domain" description="Nucleolus and neural progenitor protein-like N-terminal" evidence="2">
    <location>
        <begin position="54"/>
        <end position="216"/>
    </location>
</feature>
<dbReference type="EMBL" id="JAAAHW010010288">
    <property type="protein sequence ID" value="KAF9927919.1"/>
    <property type="molecule type" value="Genomic_DNA"/>
</dbReference>
<feature type="compositionally biased region" description="Basic residues" evidence="1">
    <location>
        <begin position="493"/>
        <end position="502"/>
    </location>
</feature>
<feature type="region of interest" description="Disordered" evidence="1">
    <location>
        <begin position="305"/>
        <end position="348"/>
    </location>
</feature>
<comment type="caution">
    <text evidence="3">The sequence shown here is derived from an EMBL/GenBank/DDBJ whole genome shotgun (WGS) entry which is preliminary data.</text>
</comment>
<feature type="compositionally biased region" description="Basic and acidic residues" evidence="1">
    <location>
        <begin position="460"/>
        <end position="472"/>
    </location>
</feature>
<dbReference type="GO" id="GO:0005634">
    <property type="term" value="C:nucleus"/>
    <property type="evidence" value="ECO:0007669"/>
    <property type="project" value="TreeGrafter"/>
</dbReference>
<sequence length="502" mass="56483">MSAIDQPDVPILFLQRTLVAATFNSARSLADSSTQNPFLPRTALCSSPAHERNLQLLLSFQESFHKREFWTECAILERMYYKNKSQHRQAGYFQRFCECRRLVSRIKELDIAGLVDELVKKFYSGRSIKIVASAKSRWDSIPSRSIMAFTLTRIIGAILLLQKLQSALHETYGTFYQLMSKTLFMPFALIAIGLCSRLSVISKVWTTELADCYELLVTWMKMFPQTVKDKAKEKEKEVVQDSDDYEKQLPETLESVIVTNIPTIPEVSQMPRIPEIPEPFQKAYQVILVEELDLGEVIQRVQLSQGPASPSNVLSDVSPSQSVVRESSLPSSPMNEQDQDSETETEEAHISLLSELDTIFRTKSASIPSPRNTKSKALHDDSGEIIGEKNKQKVKEKNNKQKIQRSRESLLSSPGASSKSKRSSSVSTTNFDDVFNFGRESSSSSASSSLSTPSVKSNKGLKDKKELDDIFSRIKRPKPKSASTEIDQIIGPPKKKKKKQTP</sequence>
<feature type="compositionally biased region" description="Polar residues" evidence="1">
    <location>
        <begin position="305"/>
        <end position="335"/>
    </location>
</feature>
<feature type="compositionally biased region" description="Polar residues" evidence="1">
    <location>
        <begin position="362"/>
        <end position="372"/>
    </location>
</feature>
<evidence type="ECO:0000313" key="4">
    <source>
        <dbReference type="Proteomes" id="UP000749646"/>
    </source>
</evidence>
<dbReference type="Pfam" id="PF14780">
    <property type="entry name" value="NEPRO_N"/>
    <property type="match status" value="1"/>
</dbReference>
<accession>A0A9P6LS26</accession>
<evidence type="ECO:0000259" key="2">
    <source>
        <dbReference type="Pfam" id="PF14780"/>
    </source>
</evidence>